<proteinExistence type="predicted"/>
<dbReference type="Pfam" id="PF11252">
    <property type="entry name" value="DUF3051"/>
    <property type="match status" value="1"/>
</dbReference>
<accession>A0A076N239</accession>
<reference evidence="1" key="1">
    <citation type="submission" date="2014-01" db="EMBL/GenBank/DDBJ databases">
        <title>Distribution and genetic diversity of Sugarcane yellow leaf virus in China based on P0 protein coding regions.</title>
        <authorList>
            <person name="Lin Y.H."/>
            <person name="Liu Y.H."/>
            <person name="Gao S.J."/>
        </authorList>
    </citation>
    <scope>NUCLEOTIDE SEQUENCE</scope>
    <source>
        <strain evidence="1">HN-CP1308</strain>
    </source>
</reference>
<name>A0A076N239_9VIRU</name>
<dbReference type="EMBL" id="KJ145199">
    <property type="protein sequence ID" value="AIE17620.1"/>
    <property type="molecule type" value="Genomic_RNA"/>
</dbReference>
<protein>
    <submittedName>
        <fullName evidence="1 2">RNA silencing suppressor</fullName>
    </submittedName>
</protein>
<evidence type="ECO:0000313" key="1">
    <source>
        <dbReference type="EMBL" id="AIE17620.1"/>
    </source>
</evidence>
<dbReference type="InterPro" id="IPR021411">
    <property type="entry name" value="SCYLV_Orf0"/>
</dbReference>
<sequence>MLFNEFSVEGIKFRAHESTSPVFRGEVSRCLTYYRVFACKWVELTYQDPLTRHLVQDYYGPNTPVYNWLEHIRLIVVTMVPILLLPDTTIGQHIHIKRQYLQSVLLWLARNKLYYRVKRCRSKRFVLEQDHIGPELFRTQLLQYAGLDLFQDVARLQDLLERGYDTFRSVLGVHLLEHERFVSRILEQPVMEPDQAVRLCFHYHNALDHDDDDSGLETDFDNLSLGRPYINGLPPNEKIIFIHSNLVGRSTYSHDI</sequence>
<dbReference type="EMBL" id="KJ818120">
    <property type="protein sequence ID" value="AIJ28496.1"/>
    <property type="molecule type" value="Genomic_RNA"/>
</dbReference>
<organism evidence="2">
    <name type="scientific">Sugarcane yellow leaf virus</name>
    <dbReference type="NCBI Taxonomy" id="94290"/>
    <lineage>
        <taxon>Viruses</taxon>
        <taxon>Riboviria</taxon>
        <taxon>Orthornavirae</taxon>
        <taxon>Pisuviricota</taxon>
        <taxon>Pisoniviricetes</taxon>
        <taxon>Sobelivirales</taxon>
        <taxon>Solemoviridae</taxon>
        <taxon>Polerovirus</taxon>
        <taxon>Polerovirus SCYLV</taxon>
    </lineage>
</organism>
<evidence type="ECO:0000313" key="2">
    <source>
        <dbReference type="EMBL" id="AIJ28496.1"/>
    </source>
</evidence>
<reference evidence="2" key="2">
    <citation type="submission" date="2014-05" db="EMBL/GenBank/DDBJ databases">
        <title>Molecular characterization and identification of RNA silencing suppressor of P0 gene in Sugarcane yellow leaf virus.</title>
        <authorList>
            <person name="Lin Y.H."/>
            <person name="Liu Y.H."/>
            <person name="Gao S.J."/>
        </authorList>
    </citation>
    <scope>NUCLEOTIDE SEQUENCE</scope>
    <source>
        <strain evidence="2">CHN-FJ4</strain>
    </source>
</reference>